<feature type="transmembrane region" description="Helical" evidence="19">
    <location>
        <begin position="97"/>
        <end position="122"/>
    </location>
</feature>
<dbReference type="InterPro" id="IPR036945">
    <property type="entry name" value="DAGK_sf"/>
</dbReference>
<evidence type="ECO:0000256" key="16">
    <source>
        <dbReference type="PIRSR" id="PIRSR600829-2"/>
    </source>
</evidence>
<dbReference type="AlphaFoldDB" id="A0A4S3Q0F6"/>
<evidence type="ECO:0000256" key="12">
    <source>
        <dbReference type="ARBA" id="ARBA00023136"/>
    </source>
</evidence>
<dbReference type="PANTHER" id="PTHR34299">
    <property type="entry name" value="DIACYLGLYCEROL KINASE"/>
    <property type="match status" value="1"/>
</dbReference>
<sequence>MDLNGKSKWIRFIKSFSFALQGLREAFFSERNLQVHLLCSIIVVICGFLFQITRVEWMVILLLIGGMFSIELMNTAVEKVVDLVTSEFHPLAKKAKDIAAGSVLIYAIISVMIGLIIFLPYLKRLI</sequence>
<evidence type="ECO:0000256" key="19">
    <source>
        <dbReference type="SAM" id="Phobius"/>
    </source>
</evidence>
<dbReference type="GO" id="GO:0005886">
    <property type="term" value="C:plasma membrane"/>
    <property type="evidence" value="ECO:0007669"/>
    <property type="project" value="UniProtKB-SubCell"/>
</dbReference>
<evidence type="ECO:0000313" key="21">
    <source>
        <dbReference type="Proteomes" id="UP000306477"/>
    </source>
</evidence>
<dbReference type="STRING" id="1033734.GCA_000285535_03540"/>
<evidence type="ECO:0000256" key="15">
    <source>
        <dbReference type="PIRSR" id="PIRSR600829-1"/>
    </source>
</evidence>
<dbReference type="PANTHER" id="PTHR34299:SF1">
    <property type="entry name" value="DIACYLGLYCEROL KINASE"/>
    <property type="match status" value="1"/>
</dbReference>
<keyword evidence="11" id="KW-0443">Lipid metabolism</keyword>
<dbReference type="OrthoDB" id="9789934at2"/>
<keyword evidence="21" id="KW-1185">Reference proteome</keyword>
<keyword evidence="8 20" id="KW-0418">Kinase</keyword>
<evidence type="ECO:0000256" key="7">
    <source>
        <dbReference type="ARBA" id="ARBA00022741"/>
    </source>
</evidence>
<feature type="binding site" evidence="17">
    <location>
        <position position="30"/>
    </location>
    <ligand>
        <name>ATP</name>
        <dbReference type="ChEBI" id="CHEBI:30616"/>
    </ligand>
</feature>
<comment type="subcellular location">
    <subcellularLocation>
        <location evidence="1">Cell membrane</location>
        <topology evidence="1">Multi-pass membrane protein</topology>
    </subcellularLocation>
</comment>
<dbReference type="GO" id="GO:0016301">
    <property type="term" value="F:kinase activity"/>
    <property type="evidence" value="ECO:0007669"/>
    <property type="project" value="UniProtKB-KW"/>
</dbReference>
<feature type="binding site" evidence="17">
    <location>
        <position position="78"/>
    </location>
    <ligand>
        <name>ATP</name>
        <dbReference type="ChEBI" id="CHEBI:30616"/>
    </ligand>
</feature>
<dbReference type="EMBL" id="SLUB01000001">
    <property type="protein sequence ID" value="THE15425.1"/>
    <property type="molecule type" value="Genomic_DNA"/>
</dbReference>
<evidence type="ECO:0000256" key="11">
    <source>
        <dbReference type="ARBA" id="ARBA00023098"/>
    </source>
</evidence>
<evidence type="ECO:0000256" key="8">
    <source>
        <dbReference type="ARBA" id="ARBA00022777"/>
    </source>
</evidence>
<keyword evidence="18" id="KW-0460">Magnesium</keyword>
<evidence type="ECO:0000256" key="5">
    <source>
        <dbReference type="ARBA" id="ARBA00022679"/>
    </source>
</evidence>
<evidence type="ECO:0000256" key="14">
    <source>
        <dbReference type="ARBA" id="ARBA00023264"/>
    </source>
</evidence>
<feature type="binding site" evidence="16">
    <location>
        <position position="11"/>
    </location>
    <ligand>
        <name>substrate</name>
    </ligand>
</feature>
<keyword evidence="5" id="KW-0808">Transferase</keyword>
<feature type="transmembrane region" description="Helical" evidence="19">
    <location>
        <begin position="33"/>
        <end position="50"/>
    </location>
</feature>
<keyword evidence="12 19" id="KW-0472">Membrane</keyword>
<evidence type="ECO:0000256" key="17">
    <source>
        <dbReference type="PIRSR" id="PIRSR600829-3"/>
    </source>
</evidence>
<keyword evidence="3" id="KW-1003">Cell membrane</keyword>
<reference evidence="20 21" key="1">
    <citation type="journal article" date="2019" name="Indoor Air">
        <title>Impacts of indoor surface finishes on bacterial viability.</title>
        <authorList>
            <person name="Hu J."/>
            <person name="Maamar S.B."/>
            <person name="Glawe A.J."/>
            <person name="Gottel N."/>
            <person name="Gilbert J.A."/>
            <person name="Hartmann E.M."/>
        </authorList>
    </citation>
    <scope>NUCLEOTIDE SEQUENCE [LARGE SCALE GENOMIC DNA]</scope>
    <source>
        <strain evidence="20 21">AF060A6</strain>
    </source>
</reference>
<dbReference type="GO" id="GO:0046872">
    <property type="term" value="F:metal ion binding"/>
    <property type="evidence" value="ECO:0007669"/>
    <property type="project" value="UniProtKB-KW"/>
</dbReference>
<feature type="binding site" evidence="17">
    <location>
        <position position="11"/>
    </location>
    <ligand>
        <name>ATP</name>
        <dbReference type="ChEBI" id="CHEBI:30616"/>
    </ligand>
</feature>
<evidence type="ECO:0000256" key="1">
    <source>
        <dbReference type="ARBA" id="ARBA00004651"/>
    </source>
</evidence>
<comment type="similarity">
    <text evidence="2">Belongs to the bacterial diacylglycerol kinase family.</text>
</comment>
<dbReference type="GO" id="GO:0005524">
    <property type="term" value="F:ATP binding"/>
    <property type="evidence" value="ECO:0007669"/>
    <property type="project" value="UniProtKB-KW"/>
</dbReference>
<keyword evidence="18" id="KW-0479">Metal-binding</keyword>
<comment type="cofactor">
    <cofactor evidence="18">
        <name>Mg(2+)</name>
        <dbReference type="ChEBI" id="CHEBI:18420"/>
    </cofactor>
    <text evidence="18">Mn(2+), Zn(2+), Cd(2+) and Co(2+) support activity to lesser extents.</text>
</comment>
<dbReference type="GO" id="GO:0008654">
    <property type="term" value="P:phospholipid biosynthetic process"/>
    <property type="evidence" value="ECO:0007669"/>
    <property type="project" value="UniProtKB-KW"/>
</dbReference>
<feature type="binding site" evidence="18">
    <location>
        <position position="30"/>
    </location>
    <ligand>
        <name>a divalent metal cation</name>
        <dbReference type="ChEBI" id="CHEBI:60240"/>
    </ligand>
</feature>
<feature type="binding site" evidence="16">
    <location>
        <position position="71"/>
    </location>
    <ligand>
        <name>substrate</name>
    </ligand>
</feature>
<dbReference type="RefSeq" id="WP_136377743.1">
    <property type="nucleotide sequence ID" value="NZ_SLUB01000001.1"/>
</dbReference>
<keyword evidence="10 19" id="KW-1133">Transmembrane helix</keyword>
<protein>
    <submittedName>
        <fullName evidence="20">Diacylglycerol kinase family protein</fullName>
    </submittedName>
</protein>
<evidence type="ECO:0000256" key="4">
    <source>
        <dbReference type="ARBA" id="ARBA00022516"/>
    </source>
</evidence>
<evidence type="ECO:0000256" key="10">
    <source>
        <dbReference type="ARBA" id="ARBA00022989"/>
    </source>
</evidence>
<feature type="binding site" evidence="17">
    <location>
        <begin position="96"/>
        <end position="97"/>
    </location>
    <ligand>
        <name>ATP</name>
        <dbReference type="ChEBI" id="CHEBI:30616"/>
    </ligand>
</feature>
<feature type="active site" description="Proton acceptor" evidence="15">
    <location>
        <position position="71"/>
    </location>
</feature>
<evidence type="ECO:0000256" key="2">
    <source>
        <dbReference type="ARBA" id="ARBA00005967"/>
    </source>
</evidence>
<organism evidence="20 21">
    <name type="scientific">Bacillus timonensis</name>
    <dbReference type="NCBI Taxonomy" id="1033734"/>
    <lineage>
        <taxon>Bacteria</taxon>
        <taxon>Bacillati</taxon>
        <taxon>Bacillota</taxon>
        <taxon>Bacilli</taxon>
        <taxon>Bacillales</taxon>
        <taxon>Bacillaceae</taxon>
        <taxon>Bacillus</taxon>
    </lineage>
</organism>
<keyword evidence="7 17" id="KW-0547">Nucleotide-binding</keyword>
<evidence type="ECO:0000313" key="20">
    <source>
        <dbReference type="EMBL" id="THE15425.1"/>
    </source>
</evidence>
<keyword evidence="13" id="KW-0594">Phospholipid biosynthesis</keyword>
<name>A0A4S3Q0F6_9BACI</name>
<feature type="binding site" evidence="17">
    <location>
        <begin position="87"/>
        <end position="89"/>
    </location>
    <ligand>
        <name>ATP</name>
        <dbReference type="ChEBI" id="CHEBI:30616"/>
    </ligand>
</feature>
<evidence type="ECO:0000256" key="13">
    <source>
        <dbReference type="ARBA" id="ARBA00023209"/>
    </source>
</evidence>
<evidence type="ECO:0000256" key="3">
    <source>
        <dbReference type="ARBA" id="ARBA00022475"/>
    </source>
</evidence>
<feature type="transmembrane region" description="Helical" evidence="19">
    <location>
        <begin position="57"/>
        <end position="77"/>
    </location>
</feature>
<evidence type="ECO:0000256" key="9">
    <source>
        <dbReference type="ARBA" id="ARBA00022840"/>
    </source>
</evidence>
<keyword evidence="4" id="KW-0444">Lipid biosynthesis</keyword>
<gene>
    <name evidence="20" type="ORF">E1I69_00810</name>
</gene>
<dbReference type="Pfam" id="PF01219">
    <property type="entry name" value="DAGK_prokar"/>
    <property type="match status" value="1"/>
</dbReference>
<feature type="binding site" evidence="18">
    <location>
        <position position="78"/>
    </location>
    <ligand>
        <name>a divalent metal cation</name>
        <dbReference type="ChEBI" id="CHEBI:60240"/>
    </ligand>
</feature>
<dbReference type="Gene3D" id="1.10.287.3610">
    <property type="match status" value="1"/>
</dbReference>
<evidence type="ECO:0000256" key="18">
    <source>
        <dbReference type="PIRSR" id="PIRSR600829-4"/>
    </source>
</evidence>
<dbReference type="InterPro" id="IPR033717">
    <property type="entry name" value="UDPK"/>
</dbReference>
<dbReference type="InterPro" id="IPR000829">
    <property type="entry name" value="DAGK"/>
</dbReference>
<dbReference type="Proteomes" id="UP000306477">
    <property type="component" value="Unassembled WGS sequence"/>
</dbReference>
<proteinExistence type="inferred from homology"/>
<dbReference type="PROSITE" id="PS01069">
    <property type="entry name" value="DAGK_PROKAR"/>
    <property type="match status" value="1"/>
</dbReference>
<accession>A0A4S3Q0F6</accession>
<evidence type="ECO:0000256" key="6">
    <source>
        <dbReference type="ARBA" id="ARBA00022692"/>
    </source>
</evidence>
<keyword evidence="9 17" id="KW-0067">ATP-binding</keyword>
<keyword evidence="6 19" id="KW-0812">Transmembrane</keyword>
<comment type="caution">
    <text evidence="20">The sequence shown here is derived from an EMBL/GenBank/DDBJ whole genome shotgun (WGS) entry which is preliminary data.</text>
</comment>
<keyword evidence="14" id="KW-1208">Phospholipid metabolism</keyword>
<dbReference type="CDD" id="cd14265">
    <property type="entry name" value="UDPK_IM_like"/>
    <property type="match status" value="1"/>
</dbReference>